<dbReference type="AlphaFoldDB" id="A0A5P1EUR4"/>
<dbReference type="SUPFAM" id="SSF81301">
    <property type="entry name" value="Nucleotidyltransferase"/>
    <property type="match status" value="1"/>
</dbReference>
<dbReference type="GO" id="GO:0005634">
    <property type="term" value="C:nucleus"/>
    <property type="evidence" value="ECO:0007669"/>
    <property type="project" value="TreeGrafter"/>
</dbReference>
<sequence>MDIEPGDRYGSKRIHQRMGPSNPGGGGGGGGGGDRYNKVCFPATASRRTESGETPNTGVVTRPHPQEWGKGTRARRANGGLHVNKLCNYCITGNCSYGERFKFLHSWFVITGIALPSGSSKLYSVRKDEIVRVWDYHSGQCVGVVTMGSEVGCMISEGPWIFIGVTNAVRALNTQISEGGNVTNQALRHYGVSKPISTAGASNVDLQRSVELEKFSVDVGLYESKEEAVKREKVLGQIDQIVKEWVKQLTRQRGYTNQMVEEANAVIFTFGSYRLGMRQRRNEVSSS</sequence>
<dbReference type="PANTHER" id="PTHR10682:SF22">
    <property type="entry name" value="POLYNUCLEOTIDE ADENYLYLTRANSFERASE"/>
    <property type="match status" value="1"/>
</dbReference>
<dbReference type="Pfam" id="PF20750">
    <property type="entry name" value="PAP_NTPase"/>
    <property type="match status" value="1"/>
</dbReference>
<dbReference type="InterPro" id="IPR048840">
    <property type="entry name" value="PolA_pol_NTPase"/>
</dbReference>
<evidence type="ECO:0000259" key="2">
    <source>
        <dbReference type="Pfam" id="PF20750"/>
    </source>
</evidence>
<dbReference type="EMBL" id="CM007385">
    <property type="protein sequence ID" value="ONK68897.1"/>
    <property type="molecule type" value="Genomic_DNA"/>
</dbReference>
<dbReference type="Gene3D" id="2.130.10.10">
    <property type="entry name" value="YVTN repeat-like/Quinoprotein amine dehydrogenase"/>
    <property type="match status" value="1"/>
</dbReference>
<accession>A0A5P1EUR4</accession>
<dbReference type="InterPro" id="IPR015943">
    <property type="entry name" value="WD40/YVTN_repeat-like_dom_sf"/>
</dbReference>
<dbReference type="Gene3D" id="1.10.1410.10">
    <property type="match status" value="1"/>
</dbReference>
<keyword evidence="4" id="KW-1185">Reference proteome</keyword>
<dbReference type="InterPro" id="IPR011044">
    <property type="entry name" value="Quino_amine_DH_bsu"/>
</dbReference>
<feature type="region of interest" description="Disordered" evidence="1">
    <location>
        <begin position="1"/>
        <end position="71"/>
    </location>
</feature>
<reference evidence="4" key="1">
    <citation type="journal article" date="2017" name="Nat. Commun.">
        <title>The asparagus genome sheds light on the origin and evolution of a young Y chromosome.</title>
        <authorList>
            <person name="Harkess A."/>
            <person name="Zhou J."/>
            <person name="Xu C."/>
            <person name="Bowers J.E."/>
            <person name="Van der Hulst R."/>
            <person name="Ayyampalayam S."/>
            <person name="Mercati F."/>
            <person name="Riccardi P."/>
            <person name="McKain M.R."/>
            <person name="Kakrana A."/>
            <person name="Tang H."/>
            <person name="Ray J."/>
            <person name="Groenendijk J."/>
            <person name="Arikit S."/>
            <person name="Mathioni S.M."/>
            <person name="Nakano M."/>
            <person name="Shan H."/>
            <person name="Telgmann-Rauber A."/>
            <person name="Kanno A."/>
            <person name="Yue Z."/>
            <person name="Chen H."/>
            <person name="Li W."/>
            <person name="Chen Y."/>
            <person name="Xu X."/>
            <person name="Zhang Y."/>
            <person name="Luo S."/>
            <person name="Chen H."/>
            <person name="Gao J."/>
            <person name="Mao Z."/>
            <person name="Pires J.C."/>
            <person name="Luo M."/>
            <person name="Kudrna D."/>
            <person name="Wing R.A."/>
            <person name="Meyers B.C."/>
            <person name="Yi K."/>
            <person name="Kong H."/>
            <person name="Lavrijsen P."/>
            <person name="Sunseri F."/>
            <person name="Falavigna A."/>
            <person name="Ye Y."/>
            <person name="Leebens-Mack J.H."/>
            <person name="Chen G."/>
        </authorList>
    </citation>
    <scope>NUCLEOTIDE SEQUENCE [LARGE SCALE GENOMIC DNA]</scope>
    <source>
        <strain evidence="4">cv. DH0086</strain>
    </source>
</reference>
<name>A0A5P1EUR4_ASPOF</name>
<gene>
    <name evidence="3" type="ORF">A4U43_C05F17180</name>
</gene>
<dbReference type="PANTHER" id="PTHR10682">
    <property type="entry name" value="POLY A POLYMERASE"/>
    <property type="match status" value="1"/>
</dbReference>
<dbReference type="InterPro" id="IPR043519">
    <property type="entry name" value="NT_sf"/>
</dbReference>
<organism evidence="3 4">
    <name type="scientific">Asparagus officinalis</name>
    <name type="common">Garden asparagus</name>
    <dbReference type="NCBI Taxonomy" id="4686"/>
    <lineage>
        <taxon>Eukaryota</taxon>
        <taxon>Viridiplantae</taxon>
        <taxon>Streptophyta</taxon>
        <taxon>Embryophyta</taxon>
        <taxon>Tracheophyta</taxon>
        <taxon>Spermatophyta</taxon>
        <taxon>Magnoliopsida</taxon>
        <taxon>Liliopsida</taxon>
        <taxon>Asparagales</taxon>
        <taxon>Asparagaceae</taxon>
        <taxon>Asparagoideae</taxon>
        <taxon>Asparagus</taxon>
    </lineage>
</organism>
<evidence type="ECO:0000313" key="4">
    <source>
        <dbReference type="Proteomes" id="UP000243459"/>
    </source>
</evidence>
<dbReference type="Gramene" id="ONK68897">
    <property type="protein sequence ID" value="ONK68897"/>
    <property type="gene ID" value="A4U43_C05F17180"/>
</dbReference>
<protein>
    <recommendedName>
        <fullName evidence="2">Poly(A) polymerase nucleotidyltransferase domain-containing protein</fullName>
    </recommendedName>
</protein>
<feature type="domain" description="Poly(A) polymerase nucleotidyltransferase" evidence="2">
    <location>
        <begin position="191"/>
        <end position="279"/>
    </location>
</feature>
<evidence type="ECO:0000256" key="1">
    <source>
        <dbReference type="SAM" id="MobiDB-lite"/>
    </source>
</evidence>
<feature type="compositionally biased region" description="Gly residues" evidence="1">
    <location>
        <begin position="22"/>
        <end position="34"/>
    </location>
</feature>
<dbReference type="SUPFAM" id="SSF50969">
    <property type="entry name" value="YVTN repeat-like/Quinoprotein amine dehydrogenase"/>
    <property type="match status" value="1"/>
</dbReference>
<evidence type="ECO:0000313" key="3">
    <source>
        <dbReference type="EMBL" id="ONK68897.1"/>
    </source>
</evidence>
<proteinExistence type="predicted"/>
<feature type="compositionally biased region" description="Basic and acidic residues" evidence="1">
    <location>
        <begin position="1"/>
        <end position="10"/>
    </location>
</feature>
<dbReference type="Proteomes" id="UP000243459">
    <property type="component" value="Chromosome 5"/>
</dbReference>
<dbReference type="GO" id="GO:1990817">
    <property type="term" value="F:poly(A) RNA polymerase activity"/>
    <property type="evidence" value="ECO:0007669"/>
    <property type="project" value="TreeGrafter"/>
</dbReference>
<dbReference type="Gene3D" id="3.30.460.10">
    <property type="entry name" value="Beta Polymerase, domain 2"/>
    <property type="match status" value="1"/>
</dbReference>